<keyword evidence="1" id="KW-0694">RNA-binding</keyword>
<evidence type="ECO:0000313" key="4">
    <source>
        <dbReference type="EMBL" id="MBF8436250.1"/>
    </source>
</evidence>
<dbReference type="AlphaFoldDB" id="A0A931ATN8"/>
<sequence length="79" mass="9042">MSNNLDYQSKMLEAIKKKNIWTKFYLTDGRLLEGEIVNFDNFVIVIRHGEKNKMIYKHAIATVAPDEDVKAGVGIVDDE</sequence>
<dbReference type="GO" id="GO:0003723">
    <property type="term" value="F:RNA binding"/>
    <property type="evidence" value="ECO:0007669"/>
    <property type="project" value="UniProtKB-KW"/>
</dbReference>
<dbReference type="GO" id="GO:0043487">
    <property type="term" value="P:regulation of RNA stability"/>
    <property type="evidence" value="ECO:0007669"/>
    <property type="project" value="TreeGrafter"/>
</dbReference>
<dbReference type="InterPro" id="IPR005001">
    <property type="entry name" value="Hfq"/>
</dbReference>
<evidence type="ECO:0000256" key="1">
    <source>
        <dbReference type="ARBA" id="ARBA00022884"/>
    </source>
</evidence>
<keyword evidence="5" id="KW-1185">Reference proteome</keyword>
<dbReference type="PANTHER" id="PTHR34772">
    <property type="entry name" value="RNA-BINDING PROTEIN HFQ"/>
    <property type="match status" value="1"/>
</dbReference>
<dbReference type="InterPro" id="IPR010920">
    <property type="entry name" value="LSM_dom_sf"/>
</dbReference>
<dbReference type="SUPFAM" id="SSF50182">
    <property type="entry name" value="Sm-like ribonucleoproteins"/>
    <property type="match status" value="1"/>
</dbReference>
<dbReference type="Gene3D" id="2.30.30.100">
    <property type="match status" value="1"/>
</dbReference>
<comment type="caution">
    <text evidence="4">The sequence shown here is derived from an EMBL/GenBank/DDBJ whole genome shotgun (WGS) entry which is preliminary data.</text>
</comment>
<organism evidence="4 5">
    <name type="scientific">Halonatronomonas betaini</name>
    <dbReference type="NCBI Taxonomy" id="2778430"/>
    <lineage>
        <taxon>Bacteria</taxon>
        <taxon>Bacillati</taxon>
        <taxon>Bacillota</taxon>
        <taxon>Clostridia</taxon>
        <taxon>Halanaerobiales</taxon>
        <taxon>Halarsenatibacteraceae</taxon>
        <taxon>Halonatronomonas</taxon>
    </lineage>
</organism>
<protein>
    <submittedName>
        <fullName evidence="4">RNA chaperone Hfq</fullName>
    </submittedName>
</protein>
<dbReference type="InterPro" id="IPR047575">
    <property type="entry name" value="Sm"/>
</dbReference>
<dbReference type="GO" id="GO:0006355">
    <property type="term" value="P:regulation of DNA-templated transcription"/>
    <property type="evidence" value="ECO:0007669"/>
    <property type="project" value="InterPro"/>
</dbReference>
<dbReference type="RefSeq" id="WP_270453050.1">
    <property type="nucleotide sequence ID" value="NZ_JADPIE010000002.1"/>
</dbReference>
<accession>A0A931ATN8</accession>
<gene>
    <name evidence="4" type="ORF">I0Q91_04095</name>
</gene>
<dbReference type="Proteomes" id="UP000621436">
    <property type="component" value="Unassembled WGS sequence"/>
</dbReference>
<dbReference type="EMBL" id="JADPIE010000002">
    <property type="protein sequence ID" value="MBF8436250.1"/>
    <property type="molecule type" value="Genomic_DNA"/>
</dbReference>
<reference evidence="4" key="1">
    <citation type="submission" date="2020-11" db="EMBL/GenBank/DDBJ databases">
        <title>Halonatronomonas betainensis gen. nov., sp. nov. a novel haloalkaliphilic representative of the family Halanaerobiacae capable of betaine degradation.</title>
        <authorList>
            <person name="Boltyanskaya Y."/>
            <person name="Kevbrin V."/>
            <person name="Detkova E."/>
            <person name="Grouzdev D.S."/>
            <person name="Koziaeva V."/>
            <person name="Zhilina T."/>
        </authorList>
    </citation>
    <scope>NUCLEOTIDE SEQUENCE</scope>
    <source>
        <strain evidence="4">Z-7014</strain>
    </source>
</reference>
<dbReference type="Pfam" id="PF17209">
    <property type="entry name" value="Hfq"/>
    <property type="match status" value="1"/>
</dbReference>
<evidence type="ECO:0000259" key="3">
    <source>
        <dbReference type="PROSITE" id="PS52002"/>
    </source>
</evidence>
<dbReference type="PANTHER" id="PTHR34772:SF1">
    <property type="entry name" value="RNA-BINDING PROTEIN HFQ"/>
    <property type="match status" value="1"/>
</dbReference>
<keyword evidence="2" id="KW-0346">Stress response</keyword>
<dbReference type="GO" id="GO:0045974">
    <property type="term" value="P:regulation of translation, ncRNA-mediated"/>
    <property type="evidence" value="ECO:0007669"/>
    <property type="project" value="TreeGrafter"/>
</dbReference>
<proteinExistence type="predicted"/>
<name>A0A931ATN8_9FIRM</name>
<dbReference type="GO" id="GO:0005829">
    <property type="term" value="C:cytosol"/>
    <property type="evidence" value="ECO:0007669"/>
    <property type="project" value="TreeGrafter"/>
</dbReference>
<dbReference type="PROSITE" id="PS52002">
    <property type="entry name" value="SM"/>
    <property type="match status" value="1"/>
</dbReference>
<evidence type="ECO:0000313" key="5">
    <source>
        <dbReference type="Proteomes" id="UP000621436"/>
    </source>
</evidence>
<evidence type="ECO:0000256" key="2">
    <source>
        <dbReference type="ARBA" id="ARBA00023016"/>
    </source>
</evidence>
<feature type="domain" description="Sm" evidence="3">
    <location>
        <begin position="9"/>
        <end position="69"/>
    </location>
</feature>